<evidence type="ECO:0000256" key="10">
    <source>
        <dbReference type="ARBA" id="ARBA00023204"/>
    </source>
</evidence>
<evidence type="ECO:0000256" key="5">
    <source>
        <dbReference type="ARBA" id="ARBA00014046"/>
    </source>
</evidence>
<evidence type="ECO:0000256" key="12">
    <source>
        <dbReference type="ARBA" id="ARBA00031671"/>
    </source>
</evidence>
<name>A0A2P2DZ04_9LEPT</name>
<dbReference type="EMBL" id="BFBB01000003">
    <property type="protein sequence ID" value="GBF49859.1"/>
    <property type="molecule type" value="Genomic_DNA"/>
</dbReference>
<keyword evidence="11 15" id="KW-0456">Lyase</keyword>
<proteinExistence type="inferred from homology"/>
<evidence type="ECO:0000256" key="7">
    <source>
        <dbReference type="ARBA" id="ARBA00022763"/>
    </source>
</evidence>
<keyword evidence="7" id="KW-0227">DNA damage</keyword>
<dbReference type="Gene3D" id="3.40.50.620">
    <property type="entry name" value="HUPs"/>
    <property type="match status" value="1"/>
</dbReference>
<evidence type="ECO:0000256" key="2">
    <source>
        <dbReference type="ARBA" id="ARBA00001974"/>
    </source>
</evidence>
<dbReference type="EC" id="4.1.99.3" evidence="4"/>
<comment type="cofactor">
    <cofactor evidence="2">
        <name>FAD</name>
        <dbReference type="ChEBI" id="CHEBI:57692"/>
    </cofactor>
</comment>
<dbReference type="InterPro" id="IPR036134">
    <property type="entry name" value="Crypto/Photolyase_FAD-like_sf"/>
</dbReference>
<keyword evidence="10" id="KW-0234">DNA repair</keyword>
<dbReference type="Gene3D" id="1.25.40.80">
    <property type="match status" value="1"/>
</dbReference>
<dbReference type="GO" id="GO:0000719">
    <property type="term" value="P:photoreactive repair"/>
    <property type="evidence" value="ECO:0007669"/>
    <property type="project" value="TreeGrafter"/>
</dbReference>
<dbReference type="FunFam" id="1.10.579.10:FF:000002">
    <property type="entry name" value="Deoxyribodipyrimidine photolyase"/>
    <property type="match status" value="1"/>
</dbReference>
<organism evidence="15 16">
    <name type="scientific">Leptospira ryugenii</name>
    <dbReference type="NCBI Taxonomy" id="1917863"/>
    <lineage>
        <taxon>Bacteria</taxon>
        <taxon>Pseudomonadati</taxon>
        <taxon>Spirochaetota</taxon>
        <taxon>Spirochaetia</taxon>
        <taxon>Leptospirales</taxon>
        <taxon>Leptospiraceae</taxon>
        <taxon>Leptospira</taxon>
    </lineage>
</organism>
<dbReference type="PANTHER" id="PTHR10211">
    <property type="entry name" value="DEOXYRIBODIPYRIMIDINE PHOTOLYASE"/>
    <property type="match status" value="1"/>
</dbReference>
<comment type="catalytic activity">
    <reaction evidence="13">
        <text>cyclobutadipyrimidine (in DNA) = 2 pyrimidine residues (in DNA).</text>
        <dbReference type="EC" id="4.1.99.3"/>
    </reaction>
</comment>
<dbReference type="PANTHER" id="PTHR10211:SF0">
    <property type="entry name" value="DEOXYRIBODIPYRIMIDINE PHOTO-LYASE"/>
    <property type="match status" value="1"/>
</dbReference>
<protein>
    <recommendedName>
        <fullName evidence="5">Deoxyribodipyrimidine photo-lyase</fullName>
        <ecNumber evidence="4">4.1.99.3</ecNumber>
    </recommendedName>
    <alternativeName>
        <fullName evidence="12">DNA photolyase</fullName>
    </alternativeName>
</protein>
<dbReference type="InterPro" id="IPR006050">
    <property type="entry name" value="DNA_photolyase_N"/>
</dbReference>
<keyword evidence="6" id="KW-0285">Flavoprotein</keyword>
<evidence type="ECO:0000256" key="1">
    <source>
        <dbReference type="ARBA" id="ARBA00001932"/>
    </source>
</evidence>
<dbReference type="AlphaFoldDB" id="A0A2P2DZ04"/>
<evidence type="ECO:0000256" key="4">
    <source>
        <dbReference type="ARBA" id="ARBA00013149"/>
    </source>
</evidence>
<keyword evidence="8" id="KW-0274">FAD</keyword>
<accession>A0A2P2DZ04</accession>
<dbReference type="Gene3D" id="1.10.579.10">
    <property type="entry name" value="DNA Cyclobutane Dipyrimidine Photolyase, subunit A, domain 3"/>
    <property type="match status" value="1"/>
</dbReference>
<dbReference type="InterPro" id="IPR036155">
    <property type="entry name" value="Crypto/Photolyase_N_sf"/>
</dbReference>
<evidence type="ECO:0000256" key="6">
    <source>
        <dbReference type="ARBA" id="ARBA00022630"/>
    </source>
</evidence>
<dbReference type="GO" id="GO:0003904">
    <property type="term" value="F:deoxyribodipyrimidine photo-lyase activity"/>
    <property type="evidence" value="ECO:0007669"/>
    <property type="project" value="UniProtKB-EC"/>
</dbReference>
<dbReference type="SUPFAM" id="SSF48173">
    <property type="entry name" value="Cryptochrome/photolyase FAD-binding domain"/>
    <property type="match status" value="1"/>
</dbReference>
<evidence type="ECO:0000256" key="9">
    <source>
        <dbReference type="ARBA" id="ARBA00023125"/>
    </source>
</evidence>
<evidence type="ECO:0000256" key="3">
    <source>
        <dbReference type="ARBA" id="ARBA00006409"/>
    </source>
</evidence>
<dbReference type="SUPFAM" id="SSF52425">
    <property type="entry name" value="Cryptochrome/photolyase, N-terminal domain"/>
    <property type="match status" value="1"/>
</dbReference>
<evidence type="ECO:0000313" key="15">
    <source>
        <dbReference type="EMBL" id="GBF49859.1"/>
    </source>
</evidence>
<dbReference type="PROSITE" id="PS51645">
    <property type="entry name" value="PHR_CRY_ALPHA_BETA"/>
    <property type="match status" value="1"/>
</dbReference>
<evidence type="ECO:0000256" key="11">
    <source>
        <dbReference type="ARBA" id="ARBA00023239"/>
    </source>
</evidence>
<feature type="domain" description="Photolyase/cryptochrome alpha/beta" evidence="14">
    <location>
        <begin position="21"/>
        <end position="153"/>
    </location>
</feature>
<dbReference type="InterPro" id="IPR014729">
    <property type="entry name" value="Rossmann-like_a/b/a_fold"/>
</dbReference>
<comment type="cofactor">
    <cofactor evidence="1">
        <name>(6R)-5,10-methylene-5,6,7,8-tetrahydrofolate</name>
        <dbReference type="ChEBI" id="CHEBI:15636"/>
    </cofactor>
</comment>
<dbReference type="Proteomes" id="UP000245133">
    <property type="component" value="Unassembled WGS sequence"/>
</dbReference>
<dbReference type="GO" id="GO:0003677">
    <property type="term" value="F:DNA binding"/>
    <property type="evidence" value="ECO:0007669"/>
    <property type="project" value="UniProtKB-KW"/>
</dbReference>
<sequence length="500" mass="58296">MTVPKERIRKLNSKPINEQGKYILYWMQAYRRFDANHSFAYALQLAKSYNKHLLVYEGLRSDYEWSSPRIHQFILEGMIENRKRAEELGINYWAFVETRAQNGKGILRNIAKDAYAIVTDDFPCFIIPEQSKSLADKCDVMLLAVDGNSVIPLSLFERPASAARIMRTWIQKKFPDFLLSFAKPKWNKSDIQGTNGKYAAPFSELKLETNQISSLLMQIQLKETTSPVKGVIGGRSVALRLLKDFLDKKITKYADERSNPKPPVETPVSFLSPYLHFGHIGAEEIVRAVMESVSPKGLDWEQLSFGKAGDRETFYTKDPAANHYLDELITWRDIGYLFFFKNPSFRKDLKDLPDWVKENLKKHKKDHREFLYDRSTWEAAKTHDPLWNAAQTELALTGRMHNYMRMLWGKKVIEWSATYEEAFDTLEYLNNKYAYDGRNPNSYTGILWCFGLFDRPWFPERNVFGNIRYMSSQSTMKKFKMQSYLDYVKSLEGDPESLFS</sequence>
<keyword evidence="16" id="KW-1185">Reference proteome</keyword>
<reference evidence="15 16" key="1">
    <citation type="submission" date="2018-02" db="EMBL/GenBank/DDBJ databases">
        <title>Novel Leptospira species isolated from soil and water in Japan.</title>
        <authorList>
            <person name="Nakao R."/>
            <person name="Masuzawa T."/>
        </authorList>
    </citation>
    <scope>NUCLEOTIDE SEQUENCE [LARGE SCALE GENOMIC DNA]</scope>
    <source>
        <strain evidence="15 16">YH101</strain>
    </source>
</reference>
<dbReference type="RefSeq" id="WP_244594302.1">
    <property type="nucleotide sequence ID" value="NZ_BFBB01000003.1"/>
</dbReference>
<evidence type="ECO:0000313" key="16">
    <source>
        <dbReference type="Proteomes" id="UP000245133"/>
    </source>
</evidence>
<comment type="similarity">
    <text evidence="3">Belongs to the DNA photolyase class-2 family.</text>
</comment>
<evidence type="ECO:0000256" key="13">
    <source>
        <dbReference type="ARBA" id="ARBA00033999"/>
    </source>
</evidence>
<comment type="caution">
    <text evidence="15">The sequence shown here is derived from an EMBL/GenBank/DDBJ whole genome shotgun (WGS) entry which is preliminary data.</text>
</comment>
<evidence type="ECO:0000256" key="8">
    <source>
        <dbReference type="ARBA" id="ARBA00022827"/>
    </source>
</evidence>
<keyword evidence="9" id="KW-0238">DNA-binding</keyword>
<dbReference type="InterPro" id="IPR052219">
    <property type="entry name" value="Photolyase_Class-2"/>
</dbReference>
<gene>
    <name evidence="15" type="ORF">LPTSP4_13790</name>
</gene>
<evidence type="ECO:0000259" key="14">
    <source>
        <dbReference type="PROSITE" id="PS51645"/>
    </source>
</evidence>